<reference evidence="9 10" key="1">
    <citation type="journal article" date="2009" name="J. Infect. Dis.">
        <title>Clinical, experimental, and genomic differences between intermediately pathogenic, highly pathogenic, and epidemic Streptococcus suis.</title>
        <authorList>
            <person name="Ye C."/>
            <person name="Zheng H."/>
            <person name="Zhang J."/>
            <person name="Jing H."/>
            <person name="Wang L."/>
            <person name="Xiong Y."/>
            <person name="Wang W."/>
            <person name="Zhou Z."/>
            <person name="Sun Q."/>
            <person name="Luo X."/>
            <person name="Du H."/>
            <person name="Gottschalk M."/>
            <person name="Xu J."/>
        </authorList>
    </citation>
    <scope>NUCLEOTIDE SEQUENCE [LARGE SCALE GENOMIC DNA]</scope>
    <source>
        <strain evidence="9 10">GZ1</strain>
    </source>
</reference>
<name>D5AGY2_STRGZ</name>
<keyword evidence="3" id="KW-0813">Transport</keyword>
<keyword evidence="5 8" id="KW-0812">Transmembrane</keyword>
<keyword evidence="7 8" id="KW-0472">Membrane</keyword>
<evidence type="ECO:0000256" key="4">
    <source>
        <dbReference type="ARBA" id="ARBA00022475"/>
    </source>
</evidence>
<organism evidence="9 10">
    <name type="scientific">Streptococcus suis (strain GZ1)</name>
    <dbReference type="NCBI Taxonomy" id="423211"/>
    <lineage>
        <taxon>Bacteria</taxon>
        <taxon>Bacillati</taxon>
        <taxon>Bacillota</taxon>
        <taxon>Bacilli</taxon>
        <taxon>Lactobacillales</taxon>
        <taxon>Streptococcaceae</taxon>
        <taxon>Streptococcus</taxon>
    </lineage>
</organism>
<feature type="transmembrane region" description="Helical" evidence="8">
    <location>
        <begin position="90"/>
        <end position="107"/>
    </location>
</feature>
<protein>
    <submittedName>
        <fullName evidence="9">Ferrichrome transport system permease protein fhuB</fullName>
    </submittedName>
</protein>
<dbReference type="PATRIC" id="fig|423211.3.peg.625"/>
<evidence type="ECO:0000256" key="8">
    <source>
        <dbReference type="SAM" id="Phobius"/>
    </source>
</evidence>
<dbReference type="CDD" id="cd06550">
    <property type="entry name" value="TM_ABC_iron-siderophores_like"/>
    <property type="match status" value="1"/>
</dbReference>
<dbReference type="PANTHER" id="PTHR30472:SF65">
    <property type="entry name" value="SIDEROPHORE TRANSPORT SYSTEM PERMEASE PROTEIN YFIZ-RELATED"/>
    <property type="match status" value="1"/>
</dbReference>
<dbReference type="HOGENOM" id="CLU_013016_1_0_9"/>
<gene>
    <name evidence="9" type="ordered locus">SSGZ1_0638</name>
</gene>
<evidence type="ECO:0000256" key="5">
    <source>
        <dbReference type="ARBA" id="ARBA00022692"/>
    </source>
</evidence>
<dbReference type="InterPro" id="IPR000522">
    <property type="entry name" value="ABC_transptr_permease_BtuC"/>
</dbReference>
<feature type="transmembrane region" description="Helical" evidence="8">
    <location>
        <begin position="178"/>
        <end position="199"/>
    </location>
</feature>
<comment type="subcellular location">
    <subcellularLocation>
        <location evidence="1">Cell membrane</location>
        <topology evidence="1">Multi-pass membrane protein</topology>
    </subcellularLocation>
</comment>
<accession>D5AGY2</accession>
<feature type="transmembrane region" description="Helical" evidence="8">
    <location>
        <begin position="34"/>
        <end position="53"/>
    </location>
</feature>
<keyword evidence="6 8" id="KW-1133">Transmembrane helix</keyword>
<sequence length="358" mass="38770">MTPLSQKFKNFSKRTGYMNKLVSSRYPKTKPKNIWLVFFIICLSFIAGVYLSLRFGAISYSHQQLIETLKHPLTNSSAQDVIIDLRLPRMVAAILVGAAMAQAGAMMQGITRNPIADPGLLGINAGAGLALIVAYALFGGLHYSQILLICLLGSCLAAGLVFGLAYQVQKGYNQLRLILSGAMVASLFSAIGQAITIYFDLSTAVIGWQAGGLVQVNWKMLAIIAPLIIIGLILAQLFSHQLTILSLNETVAKNLGQRTLLMTLVLLGIVLLLSASAVALVGSLSFIGLIIPHFIRMFTGKNYKLLLPLTAFAGASFLIWVDLVCRSINPPVETPISAVISIIGLPCFLWLIRKEKHF</sequence>
<dbReference type="AlphaFoldDB" id="D5AGY2"/>
<evidence type="ECO:0000313" key="9">
    <source>
        <dbReference type="EMBL" id="ADE31097.1"/>
    </source>
</evidence>
<dbReference type="GO" id="GO:0022857">
    <property type="term" value="F:transmembrane transporter activity"/>
    <property type="evidence" value="ECO:0007669"/>
    <property type="project" value="InterPro"/>
</dbReference>
<feature type="transmembrane region" description="Helical" evidence="8">
    <location>
        <begin position="259"/>
        <end position="291"/>
    </location>
</feature>
<dbReference type="FunFam" id="1.10.3470.10:FF:000001">
    <property type="entry name" value="Vitamin B12 ABC transporter permease BtuC"/>
    <property type="match status" value="1"/>
</dbReference>
<dbReference type="InterPro" id="IPR037294">
    <property type="entry name" value="ABC_BtuC-like"/>
</dbReference>
<dbReference type="PANTHER" id="PTHR30472">
    <property type="entry name" value="FERRIC ENTEROBACTIN TRANSPORT SYSTEM PERMEASE PROTEIN"/>
    <property type="match status" value="1"/>
</dbReference>
<evidence type="ECO:0000256" key="1">
    <source>
        <dbReference type="ARBA" id="ARBA00004651"/>
    </source>
</evidence>
<keyword evidence="4" id="KW-1003">Cell membrane</keyword>
<feature type="transmembrane region" description="Helical" evidence="8">
    <location>
        <begin position="220"/>
        <end position="239"/>
    </location>
</feature>
<feature type="transmembrane region" description="Helical" evidence="8">
    <location>
        <begin position="146"/>
        <end position="166"/>
    </location>
</feature>
<evidence type="ECO:0000256" key="7">
    <source>
        <dbReference type="ARBA" id="ARBA00023136"/>
    </source>
</evidence>
<dbReference type="Pfam" id="PF01032">
    <property type="entry name" value="FecCD"/>
    <property type="match status" value="1"/>
</dbReference>
<feature type="transmembrane region" description="Helical" evidence="8">
    <location>
        <begin position="335"/>
        <end position="352"/>
    </location>
</feature>
<feature type="transmembrane region" description="Helical" evidence="8">
    <location>
        <begin position="119"/>
        <end position="139"/>
    </location>
</feature>
<evidence type="ECO:0000256" key="3">
    <source>
        <dbReference type="ARBA" id="ARBA00022448"/>
    </source>
</evidence>
<dbReference type="SUPFAM" id="SSF81345">
    <property type="entry name" value="ABC transporter involved in vitamin B12 uptake, BtuC"/>
    <property type="match status" value="1"/>
</dbReference>
<evidence type="ECO:0000313" key="10">
    <source>
        <dbReference type="Proteomes" id="UP000002359"/>
    </source>
</evidence>
<dbReference type="GO" id="GO:0005886">
    <property type="term" value="C:plasma membrane"/>
    <property type="evidence" value="ECO:0007669"/>
    <property type="project" value="UniProtKB-SubCell"/>
</dbReference>
<dbReference type="Gene3D" id="1.10.3470.10">
    <property type="entry name" value="ABC transporter involved in vitamin B12 uptake, BtuC"/>
    <property type="match status" value="1"/>
</dbReference>
<dbReference type="GO" id="GO:0033214">
    <property type="term" value="P:siderophore-iron import into cell"/>
    <property type="evidence" value="ECO:0007669"/>
    <property type="project" value="TreeGrafter"/>
</dbReference>
<evidence type="ECO:0000256" key="2">
    <source>
        <dbReference type="ARBA" id="ARBA00007935"/>
    </source>
</evidence>
<evidence type="ECO:0000256" key="6">
    <source>
        <dbReference type="ARBA" id="ARBA00022989"/>
    </source>
</evidence>
<feature type="transmembrane region" description="Helical" evidence="8">
    <location>
        <begin position="303"/>
        <end position="323"/>
    </location>
</feature>
<comment type="similarity">
    <text evidence="2">Belongs to the binding-protein-dependent transport system permease family. FecCD subfamily.</text>
</comment>
<proteinExistence type="inferred from homology"/>
<dbReference type="EMBL" id="CP000837">
    <property type="protein sequence ID" value="ADE31097.1"/>
    <property type="molecule type" value="Genomic_DNA"/>
</dbReference>
<dbReference type="KEGG" id="ssw:SSGZ1_0638"/>
<dbReference type="Proteomes" id="UP000002359">
    <property type="component" value="Chromosome"/>
</dbReference>